<organism evidence="6 7">
    <name type="scientific">Caulobacter mirabilis</name>
    <dbReference type="NCBI Taxonomy" id="69666"/>
    <lineage>
        <taxon>Bacteria</taxon>
        <taxon>Pseudomonadati</taxon>
        <taxon>Pseudomonadota</taxon>
        <taxon>Alphaproteobacteria</taxon>
        <taxon>Caulobacterales</taxon>
        <taxon>Caulobacteraceae</taxon>
        <taxon>Caulobacter</taxon>
    </lineage>
</organism>
<accession>A0A2D2B0S9</accession>
<keyword evidence="3" id="KW-0998">Cell outer membrane</keyword>
<name>A0A2D2B0S9_9CAUL</name>
<keyword evidence="1" id="KW-0472">Membrane</keyword>
<evidence type="ECO:0000259" key="4">
    <source>
        <dbReference type="Pfam" id="PF03865"/>
    </source>
</evidence>
<protein>
    <submittedName>
        <fullName evidence="6">Hemin-binding protein</fullName>
    </submittedName>
</protein>
<dbReference type="EMBL" id="CP024201">
    <property type="protein sequence ID" value="ATQ43863.1"/>
    <property type="molecule type" value="Genomic_DNA"/>
</dbReference>
<keyword evidence="2" id="KW-0812">Transmembrane</keyword>
<dbReference type="KEGG" id="cmb:CSW64_16395"/>
<evidence type="ECO:0000313" key="7">
    <source>
        <dbReference type="Proteomes" id="UP000228945"/>
    </source>
</evidence>
<dbReference type="Pfam" id="PF08479">
    <property type="entry name" value="POTRA_2"/>
    <property type="match status" value="1"/>
</dbReference>
<dbReference type="Pfam" id="PF03865">
    <property type="entry name" value="ShlB"/>
    <property type="match status" value="1"/>
</dbReference>
<evidence type="ECO:0000256" key="2">
    <source>
        <dbReference type="ARBA" id="ARBA00022692"/>
    </source>
</evidence>
<dbReference type="AlphaFoldDB" id="A0A2D2B0S9"/>
<dbReference type="Proteomes" id="UP000228945">
    <property type="component" value="Chromosome"/>
</dbReference>
<dbReference type="PANTHER" id="PTHR34597:SF6">
    <property type="entry name" value="BLR6126 PROTEIN"/>
    <property type="match status" value="1"/>
</dbReference>
<dbReference type="GO" id="GO:0008320">
    <property type="term" value="F:protein transmembrane transporter activity"/>
    <property type="evidence" value="ECO:0007669"/>
    <property type="project" value="TreeGrafter"/>
</dbReference>
<dbReference type="GO" id="GO:0046819">
    <property type="term" value="P:protein secretion by the type V secretion system"/>
    <property type="evidence" value="ECO:0007669"/>
    <property type="project" value="TreeGrafter"/>
</dbReference>
<evidence type="ECO:0000259" key="5">
    <source>
        <dbReference type="Pfam" id="PF08479"/>
    </source>
</evidence>
<dbReference type="PANTHER" id="PTHR34597">
    <property type="entry name" value="SLR1661 PROTEIN"/>
    <property type="match status" value="1"/>
</dbReference>
<dbReference type="InterPro" id="IPR005565">
    <property type="entry name" value="Hemolysn_activator_HlyB_C"/>
</dbReference>
<evidence type="ECO:0000256" key="3">
    <source>
        <dbReference type="ARBA" id="ARBA00023237"/>
    </source>
</evidence>
<reference evidence="6 7" key="1">
    <citation type="submission" date="2017-10" db="EMBL/GenBank/DDBJ databases">
        <title>Genome sequence of Caulobacter mirabilis FWC38.</title>
        <authorList>
            <person name="Fiebig A."/>
            <person name="Crosson S."/>
        </authorList>
    </citation>
    <scope>NUCLEOTIDE SEQUENCE [LARGE SCALE GENOMIC DNA]</scope>
    <source>
        <strain evidence="6 7">FWC 38</strain>
    </source>
</reference>
<feature type="domain" description="Haemolysin activator HlyB C-terminal" evidence="4">
    <location>
        <begin position="205"/>
        <end position="510"/>
    </location>
</feature>
<dbReference type="GO" id="GO:0098046">
    <property type="term" value="C:type V protein secretion system complex"/>
    <property type="evidence" value="ECO:0007669"/>
    <property type="project" value="TreeGrafter"/>
</dbReference>
<feature type="domain" description="Polypeptide-transport-associated ShlB-type" evidence="5">
    <location>
        <begin position="53"/>
        <end position="130"/>
    </location>
</feature>
<evidence type="ECO:0000313" key="6">
    <source>
        <dbReference type="EMBL" id="ATQ43863.1"/>
    </source>
</evidence>
<keyword evidence="1" id="KW-1134">Transmembrane beta strand</keyword>
<dbReference type="OrthoDB" id="7486497at2"/>
<gene>
    <name evidence="6" type="ORF">CSW64_16395</name>
</gene>
<keyword evidence="7" id="KW-1185">Reference proteome</keyword>
<sequence>MALTTPVFAQVALPSREELDPARAAPIPAAPRGDMFDAVERTPCPFTGSDLKFTLRSVEVRGAADGALALSPDDLSPAYAREIGTEVPVAAVCEIRDRVAALYLRRGVLASVSIPEQRINEGRLVLQVVEARIASVSYHGDAGPAQKQVARYLDQLKGMAPFDLDVAQRYLLLASDIPGVSVQATLKPAPGAGPGAVTLDIAVSRDAANGSVQVQNYGSKTIGRALGLARADFNSFTPLGERTSVIVYWTLDSDEQRVIQATESFKLGGSGLAMDLSASWAWTRPGDAVAPLKLEGESFAGSARLTYPIVRHRRRNVNLGVGLDWIDQKVEFGGGIATLTEDHLRIFFAKLDGHWAPRALADRNGAFTGSFEVRRGTTGLDASRYGSFTASRFRGRPDSLVWRAEAQGGGRIVGPVLATAALSWQFTNDPLLSYEEFSVGNLSVGRGYDPSAASGDRAVAASVELTTVPFPLFDGRAAWRPYAFYDAAKLTNIGPGAGKVSLTSAGVGVRAQITPRVNLDLAWAKPFDDPFGKDKAPPSRLLVSLSALF</sequence>
<evidence type="ECO:0000256" key="1">
    <source>
        <dbReference type="ARBA" id="ARBA00022452"/>
    </source>
</evidence>
<dbReference type="InterPro" id="IPR051544">
    <property type="entry name" value="TPS_OM_transporter"/>
</dbReference>
<dbReference type="Gene3D" id="2.40.160.50">
    <property type="entry name" value="membrane protein fhac: a member of the omp85/tpsb transporter family"/>
    <property type="match status" value="1"/>
</dbReference>
<dbReference type="Gene3D" id="3.10.20.310">
    <property type="entry name" value="membrane protein fhac"/>
    <property type="match status" value="1"/>
</dbReference>
<dbReference type="InterPro" id="IPR013686">
    <property type="entry name" value="Polypept-transport_assoc_ShlB"/>
</dbReference>
<proteinExistence type="predicted"/>